<protein>
    <recommendedName>
        <fullName evidence="8">Isoprenylcysteine carboxyl methyltransferase</fullName>
    </recommendedName>
</protein>
<proteinExistence type="predicted"/>
<dbReference type="PANTHER" id="PTHR12714:SF9">
    <property type="entry name" value="PROTEIN-S-ISOPRENYLCYSTEINE O-METHYLTRANSFERASE"/>
    <property type="match status" value="1"/>
</dbReference>
<comment type="caution">
    <text evidence="6">The sequence shown here is derived from an EMBL/GenBank/DDBJ whole genome shotgun (WGS) entry which is preliminary data.</text>
</comment>
<evidence type="ECO:0000256" key="5">
    <source>
        <dbReference type="SAM" id="Phobius"/>
    </source>
</evidence>
<sequence length="217" mass="25105">MTDAGTSYGLWLLVFINSAVFIIFAFSFFKPQTKRDWRSFGAFSAFVVALFTEMYGFPLTIFFLSGWLQSTWPEVDWFAHDSGHLPEMMFGWQSNPHFGPFHLLSFVFIGGGFWLISVAWHHLWNAQRQGLLATTGPYARIRHPQYVGFVLIMLGFLVQWPTLLTLAMFPVLVWMYARLARGEEKDSRERFGAGWDRYASRVPAFIPNVNTLQNVER</sequence>
<evidence type="ECO:0000256" key="3">
    <source>
        <dbReference type="ARBA" id="ARBA00022989"/>
    </source>
</evidence>
<comment type="subcellular location">
    <subcellularLocation>
        <location evidence="1">Endomembrane system</location>
        <topology evidence="1">Multi-pass membrane protein</topology>
    </subcellularLocation>
</comment>
<evidence type="ECO:0000313" key="7">
    <source>
        <dbReference type="Proteomes" id="UP000030021"/>
    </source>
</evidence>
<feature type="transmembrane region" description="Helical" evidence="5">
    <location>
        <begin position="41"/>
        <end position="68"/>
    </location>
</feature>
<name>A0A0A0HIU4_9RHOB</name>
<dbReference type="OrthoDB" id="9789029at2"/>
<dbReference type="InterPro" id="IPR007318">
    <property type="entry name" value="Phopholipid_MeTrfase"/>
</dbReference>
<feature type="transmembrane region" description="Helical" evidence="5">
    <location>
        <begin position="6"/>
        <end position="29"/>
    </location>
</feature>
<evidence type="ECO:0000256" key="4">
    <source>
        <dbReference type="ARBA" id="ARBA00023136"/>
    </source>
</evidence>
<dbReference type="PATRIC" id="fig|1288298.3.peg.3973"/>
<reference evidence="6 7" key="1">
    <citation type="submission" date="2013-01" db="EMBL/GenBank/DDBJ databases">
        <authorList>
            <person name="Fiebig A."/>
            <person name="Goeker M."/>
            <person name="Klenk H.-P.P."/>
        </authorList>
    </citation>
    <scope>NUCLEOTIDE SEQUENCE [LARGE SCALE GENOMIC DNA]</scope>
    <source>
        <strain evidence="6 7">DSM 17069</strain>
    </source>
</reference>
<keyword evidence="4 5" id="KW-0472">Membrane</keyword>
<evidence type="ECO:0000256" key="1">
    <source>
        <dbReference type="ARBA" id="ARBA00004127"/>
    </source>
</evidence>
<dbReference type="GO" id="GO:0016740">
    <property type="term" value="F:transferase activity"/>
    <property type="evidence" value="ECO:0007669"/>
    <property type="project" value="UniProtKB-ARBA"/>
</dbReference>
<organism evidence="6 7">
    <name type="scientific">Roseovarius mucosus DSM 17069</name>
    <dbReference type="NCBI Taxonomy" id="1288298"/>
    <lineage>
        <taxon>Bacteria</taxon>
        <taxon>Pseudomonadati</taxon>
        <taxon>Pseudomonadota</taxon>
        <taxon>Alphaproteobacteria</taxon>
        <taxon>Rhodobacterales</taxon>
        <taxon>Roseobacteraceae</taxon>
        <taxon>Roseovarius</taxon>
    </lineage>
</organism>
<dbReference type="EMBL" id="AONH01000024">
    <property type="protein sequence ID" value="KGM86098.1"/>
    <property type="molecule type" value="Genomic_DNA"/>
</dbReference>
<feature type="transmembrane region" description="Helical" evidence="5">
    <location>
        <begin position="101"/>
        <end position="125"/>
    </location>
</feature>
<dbReference type="Gene3D" id="1.20.120.1630">
    <property type="match status" value="1"/>
</dbReference>
<dbReference type="Pfam" id="PF04191">
    <property type="entry name" value="PEMT"/>
    <property type="match status" value="1"/>
</dbReference>
<evidence type="ECO:0000313" key="6">
    <source>
        <dbReference type="EMBL" id="KGM86098.1"/>
    </source>
</evidence>
<evidence type="ECO:0008006" key="8">
    <source>
        <dbReference type="Google" id="ProtNLM"/>
    </source>
</evidence>
<feature type="transmembrane region" description="Helical" evidence="5">
    <location>
        <begin position="146"/>
        <end position="177"/>
    </location>
</feature>
<dbReference type="eggNOG" id="COG2020">
    <property type="taxonomic scope" value="Bacteria"/>
</dbReference>
<keyword evidence="3 5" id="KW-1133">Transmembrane helix</keyword>
<dbReference type="GO" id="GO:0012505">
    <property type="term" value="C:endomembrane system"/>
    <property type="evidence" value="ECO:0007669"/>
    <property type="project" value="UniProtKB-SubCell"/>
</dbReference>
<dbReference type="HOGENOM" id="CLU_085372_0_0_5"/>
<dbReference type="RefSeq" id="WP_037275426.1">
    <property type="nucleotide sequence ID" value="NZ_KN293988.1"/>
</dbReference>
<keyword evidence="2 5" id="KW-0812">Transmembrane</keyword>
<evidence type="ECO:0000256" key="2">
    <source>
        <dbReference type="ARBA" id="ARBA00022692"/>
    </source>
</evidence>
<gene>
    <name evidence="6" type="ORF">rosmuc_03972</name>
</gene>
<accession>A0A0A0HIU4</accession>
<dbReference type="AlphaFoldDB" id="A0A0A0HIU4"/>
<dbReference type="PANTHER" id="PTHR12714">
    <property type="entry name" value="PROTEIN-S ISOPRENYLCYSTEINE O-METHYLTRANSFERASE"/>
    <property type="match status" value="1"/>
</dbReference>
<dbReference type="Proteomes" id="UP000030021">
    <property type="component" value="Unassembled WGS sequence"/>
</dbReference>